<accession>A0AAN7ZRJ3</accession>
<dbReference type="EMBL" id="JAVRQU010000017">
    <property type="protein sequence ID" value="KAK5693412.1"/>
    <property type="molecule type" value="Genomic_DNA"/>
</dbReference>
<dbReference type="AlphaFoldDB" id="A0AAN7ZRJ3"/>
<name>A0AAN7ZRJ3_9PEZI</name>
<sequence>MEKHNAAVLDETLMTVALVDLLAYSMKDSHAEGGNVPSLWGTTHSGGVVAVLRARPPDHRISEITRAIRLFMYGSTCFNPIGLGIPSPVDDLPQWWRVEPVGLSVLSNTIRILEKLRLQIEVRTPRLVVYVRKLRSNTRLDPGLAMDAVQLARELLALQDVHAEADLIRGFASTPTTDQADRAILPAFWQFPNAIEVTTAILYWEFRLLVLNNVLELARMVTSFDEDLLDLRANQSQLIMQLLAAWQWGQQQGVYVSVHLAAAYVVVWAGLLRREVLNGVPVADVKRWLLPKIKHPLLEWTTDATEIAAEHAAEVLVGGPLPGRG</sequence>
<organism evidence="1 2">
    <name type="scientific">Elasticomyces elasticus</name>
    <dbReference type="NCBI Taxonomy" id="574655"/>
    <lineage>
        <taxon>Eukaryota</taxon>
        <taxon>Fungi</taxon>
        <taxon>Dikarya</taxon>
        <taxon>Ascomycota</taxon>
        <taxon>Pezizomycotina</taxon>
        <taxon>Dothideomycetes</taxon>
        <taxon>Dothideomycetidae</taxon>
        <taxon>Mycosphaerellales</taxon>
        <taxon>Teratosphaeriaceae</taxon>
        <taxon>Elasticomyces</taxon>
    </lineage>
</organism>
<proteinExistence type="predicted"/>
<evidence type="ECO:0000313" key="2">
    <source>
        <dbReference type="Proteomes" id="UP001310594"/>
    </source>
</evidence>
<comment type="caution">
    <text evidence="1">The sequence shown here is derived from an EMBL/GenBank/DDBJ whole genome shotgun (WGS) entry which is preliminary data.</text>
</comment>
<protein>
    <submittedName>
        <fullName evidence="1">Uncharacterized protein</fullName>
    </submittedName>
</protein>
<dbReference type="Proteomes" id="UP001310594">
    <property type="component" value="Unassembled WGS sequence"/>
</dbReference>
<gene>
    <name evidence="1" type="ORF">LTR97_009981</name>
</gene>
<evidence type="ECO:0000313" key="1">
    <source>
        <dbReference type="EMBL" id="KAK5693412.1"/>
    </source>
</evidence>
<reference evidence="1" key="1">
    <citation type="submission" date="2023-08" db="EMBL/GenBank/DDBJ databases">
        <title>Black Yeasts Isolated from many extreme environments.</title>
        <authorList>
            <person name="Coleine C."/>
            <person name="Stajich J.E."/>
            <person name="Selbmann L."/>
        </authorList>
    </citation>
    <scope>NUCLEOTIDE SEQUENCE</scope>
    <source>
        <strain evidence="1">CCFEE 5810</strain>
    </source>
</reference>